<dbReference type="GO" id="GO:0000963">
    <property type="term" value="P:mitochondrial RNA processing"/>
    <property type="evidence" value="ECO:0007669"/>
    <property type="project" value="TreeGrafter"/>
</dbReference>
<feature type="domain" description="RAP" evidence="1">
    <location>
        <begin position="651"/>
        <end position="715"/>
    </location>
</feature>
<dbReference type="GO" id="GO:0005759">
    <property type="term" value="C:mitochondrial matrix"/>
    <property type="evidence" value="ECO:0007669"/>
    <property type="project" value="TreeGrafter"/>
</dbReference>
<dbReference type="SMART" id="SM00952">
    <property type="entry name" value="RAP"/>
    <property type="match status" value="1"/>
</dbReference>
<name>A0A150G6K2_GONPE</name>
<dbReference type="Pfam" id="PF08373">
    <property type="entry name" value="RAP"/>
    <property type="match status" value="1"/>
</dbReference>
<evidence type="ECO:0000259" key="1">
    <source>
        <dbReference type="PROSITE" id="PS51286"/>
    </source>
</evidence>
<dbReference type="PANTHER" id="PTHR21228:SF40">
    <property type="entry name" value="LD45607P"/>
    <property type="match status" value="1"/>
</dbReference>
<sequence>MQPDRLPDEDDPRLQELRREVLRTLADEYLPLVLRERLRDAKDCIIPLWACANAGYWDGGLAAALLERLVDGGGELLQQATGQGHGLLWWSLSLAPAELLAVPVAVEALRVSEQRLLAPALVEVTPQGCSNILLAAARLQCGSEALYWRLTARLADLAADAECQSLANSLYALCKLAEERGHQPREEDLQRLEGEVVRRLAAAREAETAGQVLPARTAFKPQGLSNMLWGCAKLARADSALVRPLAEAVGRKAGLCSAQHLSNSLYAMAVLGCSGPSYTEAQRSLAGAAVRLLKRAPSEFNEQHLSNMLWALATLQPSDGSHSQALVDAALAEWHRRGVAGCTPQDLSNTAWALAKLPRSEGPHPHPEPYQRWFNTAVQAVLQSSFTGSARTATPQEWSNLLYALGLARHRPPHALLVRMAANQQLRTRANGQECANSLWSLAILYGRLELLDGASRAAVEALVERLAGRLGQLLRGGAEGEQHVEQNLCNSLWALAVMGPDAVARHRTLVGALLGEVAQRWEAGRKGEFTVKGLTQLWQVQLELAEGADGLAGASRTVSGPLVGAALQKALNDFVVKELQHDNVVTTDAEREVLQALEALRQSGQRQHLQRTAGNSRSPVTVVAVWHKEWLPQLGRRVDAAVELEGGRLLSVQFDGPNRFLANGEHRRTRNGPTQLRDRQLEREFKRGNVLSVPYWEWIQLKGDRAAQQAYLVRLMQA</sequence>
<dbReference type="AlphaFoldDB" id="A0A150G6K2"/>
<dbReference type="PANTHER" id="PTHR21228">
    <property type="entry name" value="FAST LEU-RICH DOMAIN-CONTAINING"/>
    <property type="match status" value="1"/>
</dbReference>
<reference evidence="3" key="1">
    <citation type="journal article" date="2016" name="Nat. Commun.">
        <title>The Gonium pectorale genome demonstrates co-option of cell cycle regulation during the evolution of multicellularity.</title>
        <authorList>
            <person name="Hanschen E.R."/>
            <person name="Marriage T.N."/>
            <person name="Ferris P.J."/>
            <person name="Hamaji T."/>
            <person name="Toyoda A."/>
            <person name="Fujiyama A."/>
            <person name="Neme R."/>
            <person name="Noguchi H."/>
            <person name="Minakuchi Y."/>
            <person name="Suzuki M."/>
            <person name="Kawai-Toyooka H."/>
            <person name="Smith D.R."/>
            <person name="Sparks H."/>
            <person name="Anderson J."/>
            <person name="Bakaric R."/>
            <person name="Luria V."/>
            <person name="Karger A."/>
            <person name="Kirschner M.W."/>
            <person name="Durand P.M."/>
            <person name="Michod R.E."/>
            <person name="Nozaki H."/>
            <person name="Olson B.J."/>
        </authorList>
    </citation>
    <scope>NUCLEOTIDE SEQUENCE [LARGE SCALE GENOMIC DNA]</scope>
    <source>
        <strain evidence="3">NIES-2863</strain>
    </source>
</reference>
<proteinExistence type="predicted"/>
<accession>A0A150G6K2</accession>
<dbReference type="InterPro" id="IPR050870">
    <property type="entry name" value="FAST_kinase"/>
</dbReference>
<gene>
    <name evidence="2" type="ORF">GPECTOR_54g213</name>
</gene>
<dbReference type="Proteomes" id="UP000075714">
    <property type="component" value="Unassembled WGS sequence"/>
</dbReference>
<dbReference type="GO" id="GO:0035770">
    <property type="term" value="C:ribonucleoprotein granule"/>
    <property type="evidence" value="ECO:0007669"/>
    <property type="project" value="TreeGrafter"/>
</dbReference>
<evidence type="ECO:0000313" key="3">
    <source>
        <dbReference type="Proteomes" id="UP000075714"/>
    </source>
</evidence>
<comment type="caution">
    <text evidence="2">The sequence shown here is derived from an EMBL/GenBank/DDBJ whole genome shotgun (WGS) entry which is preliminary data.</text>
</comment>
<dbReference type="GO" id="GO:0003723">
    <property type="term" value="F:RNA binding"/>
    <property type="evidence" value="ECO:0007669"/>
    <property type="project" value="TreeGrafter"/>
</dbReference>
<protein>
    <recommendedName>
        <fullName evidence="1">RAP domain-containing protein</fullName>
    </recommendedName>
</protein>
<dbReference type="GO" id="GO:0044528">
    <property type="term" value="P:regulation of mitochondrial mRNA stability"/>
    <property type="evidence" value="ECO:0007669"/>
    <property type="project" value="TreeGrafter"/>
</dbReference>
<organism evidence="2 3">
    <name type="scientific">Gonium pectorale</name>
    <name type="common">Green alga</name>
    <dbReference type="NCBI Taxonomy" id="33097"/>
    <lineage>
        <taxon>Eukaryota</taxon>
        <taxon>Viridiplantae</taxon>
        <taxon>Chlorophyta</taxon>
        <taxon>core chlorophytes</taxon>
        <taxon>Chlorophyceae</taxon>
        <taxon>CS clade</taxon>
        <taxon>Chlamydomonadales</taxon>
        <taxon>Volvocaceae</taxon>
        <taxon>Gonium</taxon>
    </lineage>
</organism>
<evidence type="ECO:0000313" key="2">
    <source>
        <dbReference type="EMBL" id="KXZ45472.1"/>
    </source>
</evidence>
<dbReference type="EMBL" id="LSYV01000055">
    <property type="protein sequence ID" value="KXZ45472.1"/>
    <property type="molecule type" value="Genomic_DNA"/>
</dbReference>
<dbReference type="OrthoDB" id="547449at2759"/>
<dbReference type="InterPro" id="IPR013584">
    <property type="entry name" value="RAP"/>
</dbReference>
<dbReference type="PROSITE" id="PS51286">
    <property type="entry name" value="RAP"/>
    <property type="match status" value="1"/>
</dbReference>
<keyword evidence="3" id="KW-1185">Reference proteome</keyword>